<evidence type="ECO:0000313" key="3">
    <source>
        <dbReference type="Proteomes" id="UP000287866"/>
    </source>
</evidence>
<keyword evidence="1" id="KW-0732">Signal</keyword>
<proteinExistence type="predicted"/>
<evidence type="ECO:0000256" key="1">
    <source>
        <dbReference type="SAM" id="SignalP"/>
    </source>
</evidence>
<feature type="signal peptide" evidence="1">
    <location>
        <begin position="1"/>
        <end position="26"/>
    </location>
</feature>
<accession>A0A8T6R0A8</accession>
<reference evidence="2" key="1">
    <citation type="submission" date="2020-03" db="EMBL/GenBank/DDBJ databases">
        <title>Phycicoccus flavus sp. nov., a novel endophytic actinobacterium isolated from branch of Kandelia candel.</title>
        <authorList>
            <person name="Tuo L."/>
        </authorList>
    </citation>
    <scope>NUCLEOTIDE SEQUENCE</scope>
    <source>
        <strain evidence="2">CMS6Z-2</strain>
    </source>
</reference>
<organism evidence="2 3">
    <name type="scientific">Phycicoccus flavus</name>
    <dbReference type="NCBI Taxonomy" id="2502783"/>
    <lineage>
        <taxon>Bacteria</taxon>
        <taxon>Bacillati</taxon>
        <taxon>Actinomycetota</taxon>
        <taxon>Actinomycetes</taxon>
        <taxon>Micrococcales</taxon>
        <taxon>Intrasporangiaceae</taxon>
        <taxon>Phycicoccus</taxon>
    </lineage>
</organism>
<dbReference type="EMBL" id="SAYU02000004">
    <property type="protein sequence ID" value="NHA66880.1"/>
    <property type="molecule type" value="Genomic_DNA"/>
</dbReference>
<dbReference type="AlphaFoldDB" id="A0A8T6R0A8"/>
<dbReference type="RefSeq" id="WP_164896773.1">
    <property type="nucleotide sequence ID" value="NZ_SAYU02000004.1"/>
</dbReference>
<name>A0A8T6R0A8_9MICO</name>
<keyword evidence="3" id="KW-1185">Reference proteome</keyword>
<dbReference type="Proteomes" id="UP000287866">
    <property type="component" value="Unassembled WGS sequence"/>
</dbReference>
<evidence type="ECO:0000313" key="2">
    <source>
        <dbReference type="EMBL" id="NHA66880.1"/>
    </source>
</evidence>
<comment type="caution">
    <text evidence="2">The sequence shown here is derived from an EMBL/GenBank/DDBJ whole genome shotgun (WGS) entry which is preliminary data.</text>
</comment>
<feature type="chain" id="PRO_5035853182" evidence="1">
    <location>
        <begin position="27"/>
        <end position="45"/>
    </location>
</feature>
<gene>
    <name evidence="2" type="ORF">EPD83_002270</name>
</gene>
<sequence>MRTFRTTLAVLALAALGVAAPASAMAAPSSPIEKTPLQLSWNWGK</sequence>
<protein>
    <submittedName>
        <fullName evidence="2">Uncharacterized protein</fullName>
    </submittedName>
</protein>